<evidence type="ECO:0000313" key="2">
    <source>
        <dbReference type="Proteomes" id="UP000199677"/>
    </source>
</evidence>
<name>A0A1H0JEZ2_9GAMM</name>
<proteinExistence type="predicted"/>
<gene>
    <name evidence="1" type="ORF">SAMN04487951_12621</name>
</gene>
<accession>A0A1H0JEZ2</accession>
<sequence length="234" mass="26616">MRDQQNFSEATEALISAFERQPHLKPKTISTLPERQAFIDAAELSGFTGANMELDTRFSERKPKWIAKASTESLKRWVHTLLRSERWNSECPNEILEALRGGQMQALAVRLSELDPENEIDEWLCQEKDQPSLIQSGGGYLVRVLQAIDGFYATYGEWPTSLRMPEDALAVLVTYHLSPQGFFRLQSRLSIGSERDTDLIAISGKWEFNYSQQGWNATNDGPVTAREWLGFPEC</sequence>
<dbReference type="RefSeq" id="WP_089708394.1">
    <property type="nucleotide sequence ID" value="NZ_FNII01000026.1"/>
</dbReference>
<organism evidence="1 2">
    <name type="scientific">Vreelandella arcis</name>
    <dbReference type="NCBI Taxonomy" id="416873"/>
    <lineage>
        <taxon>Bacteria</taxon>
        <taxon>Pseudomonadati</taxon>
        <taxon>Pseudomonadota</taxon>
        <taxon>Gammaproteobacteria</taxon>
        <taxon>Oceanospirillales</taxon>
        <taxon>Halomonadaceae</taxon>
        <taxon>Vreelandella</taxon>
    </lineage>
</organism>
<keyword evidence="2" id="KW-1185">Reference proteome</keyword>
<evidence type="ECO:0000313" key="1">
    <source>
        <dbReference type="EMBL" id="SDO42093.1"/>
    </source>
</evidence>
<dbReference type="AlphaFoldDB" id="A0A1H0JEZ2"/>
<reference evidence="2" key="1">
    <citation type="submission" date="2016-10" db="EMBL/GenBank/DDBJ databases">
        <authorList>
            <person name="Varghese N."/>
            <person name="Submissions S."/>
        </authorList>
    </citation>
    <scope>NUCLEOTIDE SEQUENCE [LARGE SCALE GENOMIC DNA]</scope>
    <source>
        <strain evidence="2">CGMCC 1.6494</strain>
    </source>
</reference>
<protein>
    <submittedName>
        <fullName evidence="1">Uncharacterized protein</fullName>
    </submittedName>
</protein>
<dbReference type="Proteomes" id="UP000199677">
    <property type="component" value="Unassembled WGS sequence"/>
</dbReference>
<dbReference type="EMBL" id="FNII01000026">
    <property type="protein sequence ID" value="SDO42093.1"/>
    <property type="molecule type" value="Genomic_DNA"/>
</dbReference>
<dbReference type="OrthoDB" id="6934663at2"/>